<dbReference type="Gene3D" id="3.40.225.10">
    <property type="entry name" value="Class II aldolase/adducin N-terminal domain"/>
    <property type="match status" value="1"/>
</dbReference>
<feature type="region of interest" description="Disordered" evidence="1">
    <location>
        <begin position="18"/>
        <end position="49"/>
    </location>
</feature>
<evidence type="ECO:0000256" key="1">
    <source>
        <dbReference type="SAM" id="MobiDB-lite"/>
    </source>
</evidence>
<organism evidence="3 4">
    <name type="scientific">Dioszegia hungarica</name>
    <dbReference type="NCBI Taxonomy" id="4972"/>
    <lineage>
        <taxon>Eukaryota</taxon>
        <taxon>Fungi</taxon>
        <taxon>Dikarya</taxon>
        <taxon>Basidiomycota</taxon>
        <taxon>Agaricomycotina</taxon>
        <taxon>Tremellomycetes</taxon>
        <taxon>Tremellales</taxon>
        <taxon>Bulleribasidiaceae</taxon>
        <taxon>Dioszegia</taxon>
    </lineage>
</organism>
<dbReference type="Proteomes" id="UP001164286">
    <property type="component" value="Unassembled WGS sequence"/>
</dbReference>
<dbReference type="AlphaFoldDB" id="A0AA38H1X9"/>
<dbReference type="PANTHER" id="PTHR10672:SF40">
    <property type="entry name" value="CLASS II ALDOLASE_ADDUCIN DOMAIN PROTEIN (AFU_ORTHOLOGUE AFUA_3G09800)"/>
    <property type="match status" value="1"/>
</dbReference>
<dbReference type="RefSeq" id="XP_052941989.1">
    <property type="nucleotide sequence ID" value="XM_053086277.1"/>
</dbReference>
<dbReference type="GeneID" id="77725478"/>
<evidence type="ECO:0000313" key="3">
    <source>
        <dbReference type="EMBL" id="KAI9632212.1"/>
    </source>
</evidence>
<feature type="domain" description="Class II aldolase/adducin N-terminal" evidence="2">
    <location>
        <begin position="72"/>
        <end position="255"/>
    </location>
</feature>
<dbReference type="SUPFAM" id="SSF53639">
    <property type="entry name" value="AraD/HMP-PK domain-like"/>
    <property type="match status" value="1"/>
</dbReference>
<gene>
    <name evidence="3" type="ORF">MKK02DRAFT_20565</name>
</gene>
<evidence type="ECO:0000313" key="4">
    <source>
        <dbReference type="Proteomes" id="UP001164286"/>
    </source>
</evidence>
<evidence type="ECO:0000259" key="2">
    <source>
        <dbReference type="SMART" id="SM01007"/>
    </source>
</evidence>
<dbReference type="EMBL" id="JAKWFO010000014">
    <property type="protein sequence ID" value="KAI9632212.1"/>
    <property type="molecule type" value="Genomic_DNA"/>
</dbReference>
<dbReference type="GO" id="GO:0005856">
    <property type="term" value="C:cytoskeleton"/>
    <property type="evidence" value="ECO:0007669"/>
    <property type="project" value="TreeGrafter"/>
</dbReference>
<sequence>MVESAIANAKLILRGGPDVQVSEPVQPQNSHKRDLDSNPFNRVWRGDKKGSIRMPGVPTFEDKHEERKWIKAHMAGSFRYWGKMGFGEGTAGHITVRDPVMPDHYWMNPFGMHFSLIKASDLVLVGPDGYVTEHGAQLPINEAGYVLHHTLHQRRPDAVAAAHCHSFYGKTWAAFGKPIDIMQQDACLFHNNLSTYSNYGGIILSDQEGNNIADALGEKALCCIMQNHGLLTLGRTVDECIYLFCLLEKTCKQQLVIEAAAKNGLPKTIIAAEDAAYTQASNGYWETMYNNFQPEFELLKKETGGDFLL</sequence>
<proteinExistence type="predicted"/>
<dbReference type="GO" id="GO:0051015">
    <property type="term" value="F:actin filament binding"/>
    <property type="evidence" value="ECO:0007669"/>
    <property type="project" value="TreeGrafter"/>
</dbReference>
<comment type="caution">
    <text evidence="3">The sequence shown here is derived from an EMBL/GenBank/DDBJ whole genome shotgun (WGS) entry which is preliminary data.</text>
</comment>
<name>A0AA38H1X9_9TREE</name>
<dbReference type="InterPro" id="IPR051017">
    <property type="entry name" value="Aldolase-II_Adducin_sf"/>
</dbReference>
<dbReference type="InterPro" id="IPR001303">
    <property type="entry name" value="Aldolase_II/adducin_N"/>
</dbReference>
<dbReference type="InterPro" id="IPR036409">
    <property type="entry name" value="Aldolase_II/adducin_N_sf"/>
</dbReference>
<reference evidence="3" key="1">
    <citation type="journal article" date="2022" name="G3 (Bethesda)">
        <title>High quality genome of the basidiomycete yeast Dioszegia hungarica PDD-24b-2 isolated from cloud water.</title>
        <authorList>
            <person name="Jarrige D."/>
            <person name="Haridas S."/>
            <person name="Bleykasten-Grosshans C."/>
            <person name="Joly M."/>
            <person name="Nadalig T."/>
            <person name="Sancelme M."/>
            <person name="Vuilleumier S."/>
            <person name="Grigoriev I.V."/>
            <person name="Amato P."/>
            <person name="Bringel F."/>
        </authorList>
    </citation>
    <scope>NUCLEOTIDE SEQUENCE</scope>
    <source>
        <strain evidence="3">PDD-24b-2</strain>
    </source>
</reference>
<dbReference type="PANTHER" id="PTHR10672">
    <property type="entry name" value="ADDUCIN"/>
    <property type="match status" value="1"/>
</dbReference>
<accession>A0AA38H1X9</accession>
<dbReference type="Pfam" id="PF00596">
    <property type="entry name" value="Aldolase_II"/>
    <property type="match status" value="1"/>
</dbReference>
<keyword evidence="4" id="KW-1185">Reference proteome</keyword>
<protein>
    <submittedName>
        <fullName evidence="3">Arad-like aldolase/epimerase</fullName>
    </submittedName>
</protein>
<dbReference type="FunFam" id="3.40.225.10:FF:000009">
    <property type="entry name" value="Class II aldolase/adducin N-terminal"/>
    <property type="match status" value="1"/>
</dbReference>
<dbReference type="NCBIfam" id="NF004855">
    <property type="entry name" value="PRK06208.1"/>
    <property type="match status" value="1"/>
</dbReference>
<dbReference type="SMART" id="SM01007">
    <property type="entry name" value="Aldolase_II"/>
    <property type="match status" value="1"/>
</dbReference>